<evidence type="ECO:0000256" key="6">
    <source>
        <dbReference type="ARBA" id="ARBA00023004"/>
    </source>
</evidence>
<comment type="cofactor">
    <cofactor evidence="1 8">
        <name>heme</name>
        <dbReference type="ChEBI" id="CHEBI:30413"/>
    </cofactor>
</comment>
<dbReference type="CDD" id="cd11041">
    <property type="entry name" value="CYP503A1-like"/>
    <property type="match status" value="1"/>
</dbReference>
<keyword evidence="10" id="KW-1133">Transmembrane helix</keyword>
<evidence type="ECO:0000256" key="2">
    <source>
        <dbReference type="ARBA" id="ARBA00010617"/>
    </source>
</evidence>
<dbReference type="InterPro" id="IPR017972">
    <property type="entry name" value="Cyt_P450_CS"/>
</dbReference>
<dbReference type="Pfam" id="PF00067">
    <property type="entry name" value="p450"/>
    <property type="match status" value="1"/>
</dbReference>
<dbReference type="SUPFAM" id="SSF48264">
    <property type="entry name" value="Cytochrome P450"/>
    <property type="match status" value="1"/>
</dbReference>
<keyword evidence="12" id="KW-1185">Reference proteome</keyword>
<evidence type="ECO:0000256" key="3">
    <source>
        <dbReference type="ARBA" id="ARBA00022617"/>
    </source>
</evidence>
<dbReference type="GeneID" id="55973967"/>
<evidence type="ECO:0000313" key="11">
    <source>
        <dbReference type="EMBL" id="KAF4122151.1"/>
    </source>
</evidence>
<dbReference type="InterPro" id="IPR001128">
    <property type="entry name" value="Cyt_P450"/>
</dbReference>
<keyword evidence="10" id="KW-0812">Transmembrane</keyword>
<accession>A0A9P4YS72</accession>
<keyword evidence="7 9" id="KW-0503">Monooxygenase</keyword>
<dbReference type="InterPro" id="IPR002403">
    <property type="entry name" value="Cyt_P450_E_grp-IV"/>
</dbReference>
<keyword evidence="6 8" id="KW-0408">Iron</keyword>
<sequence length="551" mass="63042">MAGSVMNVVMENMTESAPFLEKETTIIDQFNTSIFVSGVCFMFAVGYYAYASRDPYREIPELNPRRPFEFSDTRRARDFIKNTFETFSEGKRRFGSNPYRLFSDTGAVLVLPDDFVEEIRSDKRFDFSTGAGNDAHNYIPGFEPFGIDDSLQKIVNKYLTKALGTCANLSPRRNDYFLHDANTTEIAKVTAPLSQEAGLVIHEVIGEETDWHSLNVQETIMAVIARMSSRVFMGEELCRNKAWTDISARYTLEAFKTGDILREYPPWMRSWVHWFLPGCQNSRRLLQEARETIKPYIVKRRQIKAEALARGKKVSFDDAIEWLEATGSRLDAATGQVMLSLVAIHTTTDLLQQTMTNIASHPDLFEPLRQEIVSVLSTDGLKKAALNSLKLMDSVIKESQRLKPVSTIWRRYPTEDVTLSNGFKIKKNTRIIVNNMHMWDEKHYDNPEQFDGYRFFRMRQTPEEGMAHLVSTSRKHMGFGHGTHSCPGRFFGANEIKIALSHLLLKYDWKLCGEPKPIGIAIGMTYGSDPTSELEFRRRESEFDIDSLVTE</sequence>
<evidence type="ECO:0000256" key="4">
    <source>
        <dbReference type="ARBA" id="ARBA00022723"/>
    </source>
</evidence>
<name>A0A9P4YS72_9HYPO</name>
<evidence type="ECO:0000256" key="10">
    <source>
        <dbReference type="SAM" id="Phobius"/>
    </source>
</evidence>
<dbReference type="GO" id="GO:0020037">
    <property type="term" value="F:heme binding"/>
    <property type="evidence" value="ECO:0007669"/>
    <property type="project" value="InterPro"/>
</dbReference>
<evidence type="ECO:0000256" key="7">
    <source>
        <dbReference type="ARBA" id="ARBA00023033"/>
    </source>
</evidence>
<dbReference type="OrthoDB" id="1844152at2759"/>
<dbReference type="PROSITE" id="PS00086">
    <property type="entry name" value="CYTOCHROME_P450"/>
    <property type="match status" value="1"/>
</dbReference>
<evidence type="ECO:0000256" key="1">
    <source>
        <dbReference type="ARBA" id="ARBA00001971"/>
    </source>
</evidence>
<evidence type="ECO:0000256" key="9">
    <source>
        <dbReference type="RuleBase" id="RU000461"/>
    </source>
</evidence>
<dbReference type="GO" id="GO:0005506">
    <property type="term" value="F:iron ion binding"/>
    <property type="evidence" value="ECO:0007669"/>
    <property type="project" value="InterPro"/>
</dbReference>
<dbReference type="PRINTS" id="PR00385">
    <property type="entry name" value="P450"/>
</dbReference>
<dbReference type="AlphaFoldDB" id="A0A9P4YS72"/>
<dbReference type="PANTHER" id="PTHR46206">
    <property type="entry name" value="CYTOCHROME P450"/>
    <property type="match status" value="1"/>
</dbReference>
<dbReference type="Proteomes" id="UP000749293">
    <property type="component" value="Unassembled WGS sequence"/>
</dbReference>
<keyword evidence="4 8" id="KW-0479">Metal-binding</keyword>
<feature type="transmembrane region" description="Helical" evidence="10">
    <location>
        <begin position="30"/>
        <end position="50"/>
    </location>
</feature>
<protein>
    <submittedName>
        <fullName evidence="11">Cytochrome P450</fullName>
    </submittedName>
</protein>
<feature type="binding site" description="axial binding residue" evidence="8">
    <location>
        <position position="486"/>
    </location>
    <ligand>
        <name>heme</name>
        <dbReference type="ChEBI" id="CHEBI:30413"/>
    </ligand>
    <ligandPart>
        <name>Fe</name>
        <dbReference type="ChEBI" id="CHEBI:18248"/>
    </ligandPart>
</feature>
<comment type="caution">
    <text evidence="11">The sequence shown here is derived from an EMBL/GenBank/DDBJ whole genome shotgun (WGS) entry which is preliminary data.</text>
</comment>
<comment type="similarity">
    <text evidence="2 9">Belongs to the cytochrome P450 family.</text>
</comment>
<dbReference type="Gene3D" id="1.10.630.10">
    <property type="entry name" value="Cytochrome P450"/>
    <property type="match status" value="1"/>
</dbReference>
<dbReference type="PANTHER" id="PTHR46206:SF2">
    <property type="entry name" value="CYTOCHROME P450 MONOOXYGENASE AUSG-RELATED"/>
    <property type="match status" value="1"/>
</dbReference>
<keyword evidence="10" id="KW-0472">Membrane</keyword>
<dbReference type="GO" id="GO:0016705">
    <property type="term" value="F:oxidoreductase activity, acting on paired donors, with incorporation or reduction of molecular oxygen"/>
    <property type="evidence" value="ECO:0007669"/>
    <property type="project" value="InterPro"/>
</dbReference>
<keyword evidence="5 9" id="KW-0560">Oxidoreductase</keyword>
<proteinExistence type="inferred from homology"/>
<reference evidence="11" key="1">
    <citation type="submission" date="2020-03" db="EMBL/GenBank/DDBJ databases">
        <title>Site-based positive gene gene selection in Geosmithia morbida across the United States reveals a broad range of putative effectors and factors for local host and environmental adapation.</title>
        <authorList>
            <person name="Onufrak A."/>
            <person name="Murdoch R.W."/>
            <person name="Gazis R."/>
            <person name="Huff M."/>
            <person name="Staton M."/>
            <person name="Klingeman W."/>
            <person name="Hadziabdic D."/>
        </authorList>
    </citation>
    <scope>NUCLEOTIDE SEQUENCE</scope>
    <source>
        <strain evidence="11">1262</strain>
    </source>
</reference>
<dbReference type="RefSeq" id="XP_035320803.1">
    <property type="nucleotide sequence ID" value="XM_035469709.1"/>
</dbReference>
<organism evidence="11 12">
    <name type="scientific">Geosmithia morbida</name>
    <dbReference type="NCBI Taxonomy" id="1094350"/>
    <lineage>
        <taxon>Eukaryota</taxon>
        <taxon>Fungi</taxon>
        <taxon>Dikarya</taxon>
        <taxon>Ascomycota</taxon>
        <taxon>Pezizomycotina</taxon>
        <taxon>Sordariomycetes</taxon>
        <taxon>Hypocreomycetidae</taxon>
        <taxon>Hypocreales</taxon>
        <taxon>Bionectriaceae</taxon>
        <taxon>Geosmithia</taxon>
    </lineage>
</organism>
<dbReference type="GO" id="GO:0004497">
    <property type="term" value="F:monooxygenase activity"/>
    <property type="evidence" value="ECO:0007669"/>
    <property type="project" value="UniProtKB-KW"/>
</dbReference>
<gene>
    <name evidence="11" type="ORF">GMORB2_7744</name>
</gene>
<dbReference type="PRINTS" id="PR00465">
    <property type="entry name" value="EP450IV"/>
</dbReference>
<evidence type="ECO:0000256" key="5">
    <source>
        <dbReference type="ARBA" id="ARBA00023002"/>
    </source>
</evidence>
<dbReference type="EMBL" id="JAANYQ010000010">
    <property type="protein sequence ID" value="KAF4122151.1"/>
    <property type="molecule type" value="Genomic_DNA"/>
</dbReference>
<evidence type="ECO:0000313" key="12">
    <source>
        <dbReference type="Proteomes" id="UP000749293"/>
    </source>
</evidence>
<dbReference type="InterPro" id="IPR036396">
    <property type="entry name" value="Cyt_P450_sf"/>
</dbReference>
<evidence type="ECO:0000256" key="8">
    <source>
        <dbReference type="PIRSR" id="PIRSR602403-1"/>
    </source>
</evidence>
<keyword evidence="3 8" id="KW-0349">Heme</keyword>